<dbReference type="AlphaFoldDB" id="D5BF76"/>
<sequence length="472" mass="54837">MKQAHFSALKRSDFGNDFIWGTSTAAFQIEGSPYSDGKKASIWDEFSHKKGKIYEGQNADVACDFYHRFREDLQLMKSMNISNFRFSISWSRILPDGTGAVNSAGLDFYDRLIDECLKIGITPWVTLYHWDLPQALERKGGWTNRDIINWFSEYVKICVTRFGDRVNNWMVLNEPLVFLGAGHFLGIHAPGRRGVKNFIPAMHHASLCQAIGGSILRDHNPNLNIGTTFSCSYIEAYRDREKDHKAAKRVDCLVNRLFLELSLGYGYPFEELPFLKRVDKFYKPEDDQLLAFEFDFIGIQNYTRELVKNAWWIPYLQATNIKAEKRNLPTTEMGWEIYPEGLFQLLKKYDAYPGVKNILVTENGAAFPDHLINGQVKDEKRQQYLQQYMGAVLKARNQGINVNGYFVWSFTDNFEWAEGYHPRFGLVYIDYKTQQRIIKNSGLWYRDFLQTPETPKKAMQRSSVQHSNFFKP</sequence>
<dbReference type="NCBIfam" id="TIGR03356">
    <property type="entry name" value="BGL"/>
    <property type="match status" value="1"/>
</dbReference>
<keyword evidence="7 12" id="KW-0326">Glycosidase</keyword>
<evidence type="ECO:0000256" key="6">
    <source>
        <dbReference type="ARBA" id="ARBA00023277"/>
    </source>
</evidence>
<evidence type="ECO:0000256" key="11">
    <source>
        <dbReference type="PROSITE-ProRule" id="PRU10055"/>
    </source>
</evidence>
<feature type="binding site" evidence="10">
    <location>
        <position position="129"/>
    </location>
    <ligand>
        <name>substrate</name>
    </ligand>
</feature>
<feature type="active site" description="Proton donor" evidence="9">
    <location>
        <position position="174"/>
    </location>
</feature>
<dbReference type="HOGENOM" id="CLU_001859_1_3_10"/>
<protein>
    <recommendedName>
        <fullName evidence="3 12">Beta-glucosidase</fullName>
        <ecNumber evidence="3 12">3.2.1.21</ecNumber>
    </recommendedName>
</protein>
<proteinExistence type="inferred from homology"/>
<evidence type="ECO:0000256" key="9">
    <source>
        <dbReference type="PIRSR" id="PIRSR617736-1"/>
    </source>
</evidence>
<evidence type="ECO:0000313" key="14">
    <source>
        <dbReference type="Proteomes" id="UP000001654"/>
    </source>
</evidence>
<feature type="binding site" evidence="10">
    <location>
        <position position="28"/>
    </location>
    <ligand>
        <name>substrate</name>
    </ligand>
</feature>
<dbReference type="InterPro" id="IPR033132">
    <property type="entry name" value="GH_1_N_CS"/>
</dbReference>
<dbReference type="SUPFAM" id="SSF51445">
    <property type="entry name" value="(Trans)glycosidases"/>
    <property type="match status" value="1"/>
</dbReference>
<dbReference type="OrthoDB" id="9765195at2"/>
<evidence type="ECO:0000256" key="12">
    <source>
        <dbReference type="RuleBase" id="RU361175"/>
    </source>
</evidence>
<dbReference type="InterPro" id="IPR018120">
    <property type="entry name" value="Glyco_hydro_1_AS"/>
</dbReference>
<dbReference type="GO" id="GO:0008422">
    <property type="term" value="F:beta-glucosidase activity"/>
    <property type="evidence" value="ECO:0007669"/>
    <property type="project" value="UniProtKB-EC"/>
</dbReference>
<evidence type="ECO:0000313" key="13">
    <source>
        <dbReference type="EMBL" id="ADF52974.1"/>
    </source>
</evidence>
<keyword evidence="4 12" id="KW-0378">Hydrolase</keyword>
<evidence type="ECO:0000256" key="2">
    <source>
        <dbReference type="ARBA" id="ARBA00010838"/>
    </source>
</evidence>
<feature type="binding site" evidence="10">
    <location>
        <position position="302"/>
    </location>
    <ligand>
        <name>substrate</name>
    </ligand>
</feature>
<dbReference type="PROSITE" id="PS00572">
    <property type="entry name" value="GLYCOSYL_HYDROL_F1_1"/>
    <property type="match status" value="1"/>
</dbReference>
<keyword evidence="8" id="KW-0624">Polysaccharide degradation</keyword>
<evidence type="ECO:0000256" key="4">
    <source>
        <dbReference type="ARBA" id="ARBA00022801"/>
    </source>
</evidence>
<dbReference type="eggNOG" id="COG2723">
    <property type="taxonomic scope" value="Bacteria"/>
</dbReference>
<reference evidence="13 14" key="1">
    <citation type="journal article" date="2010" name="BMC Genomics">
        <title>The complete genome of Zunongwangia profunda SM-A87 reveals its adaptation to the deep-sea environment and ecological role in sedimentary organic nitrogen degradation.</title>
        <authorList>
            <person name="Qin Q.L."/>
            <person name="Zhang X.Y."/>
            <person name="Wang X.M."/>
            <person name="Liu G.M."/>
            <person name="Chen X.L."/>
            <person name="Xie B.B."/>
            <person name="Dang H.Y."/>
            <person name="Zhou B.C."/>
            <person name="Yu J."/>
            <person name="Zhang Y.Z."/>
        </authorList>
    </citation>
    <scope>NUCLEOTIDE SEQUENCE [LARGE SCALE GENOMIC DNA]</scope>
    <source>
        <strain evidence="14">DSM 18752 / CCTCC AB 206139 / SM-A87</strain>
    </source>
</reference>
<dbReference type="Proteomes" id="UP000001654">
    <property type="component" value="Chromosome"/>
</dbReference>
<organism evidence="13 14">
    <name type="scientific">Zunongwangia profunda (strain DSM 18752 / CCTCC AB 206139 / SM-A87)</name>
    <name type="common">Wangia profunda</name>
    <dbReference type="NCBI Taxonomy" id="655815"/>
    <lineage>
        <taxon>Bacteria</taxon>
        <taxon>Pseudomonadati</taxon>
        <taxon>Bacteroidota</taxon>
        <taxon>Flavobacteriia</taxon>
        <taxon>Flavobacteriales</taxon>
        <taxon>Flavobacteriaceae</taxon>
        <taxon>Zunongwangia</taxon>
    </lineage>
</organism>
<dbReference type="RefSeq" id="WP_013072071.1">
    <property type="nucleotide sequence ID" value="NC_014041.1"/>
</dbReference>
<dbReference type="FunFam" id="3.20.20.80:FF:000004">
    <property type="entry name" value="Beta-glucosidase 6-phospho-beta-glucosidase"/>
    <property type="match status" value="1"/>
</dbReference>
<dbReference type="PROSITE" id="PS00653">
    <property type="entry name" value="GLYCOSYL_HYDROL_F1_2"/>
    <property type="match status" value="1"/>
</dbReference>
<keyword evidence="5" id="KW-0136">Cellulose degradation</keyword>
<dbReference type="EC" id="3.2.1.21" evidence="3 12"/>
<dbReference type="GO" id="GO:0030245">
    <property type="term" value="P:cellulose catabolic process"/>
    <property type="evidence" value="ECO:0007669"/>
    <property type="project" value="UniProtKB-KW"/>
</dbReference>
<dbReference type="InterPro" id="IPR017736">
    <property type="entry name" value="Glyco_hydro_1_beta-glucosidase"/>
</dbReference>
<dbReference type="InterPro" id="IPR017853">
    <property type="entry name" value="GH"/>
</dbReference>
<feature type="binding site" evidence="10">
    <location>
        <begin position="415"/>
        <end position="416"/>
    </location>
    <ligand>
        <name>substrate</name>
    </ligand>
</feature>
<evidence type="ECO:0000256" key="5">
    <source>
        <dbReference type="ARBA" id="ARBA00023001"/>
    </source>
</evidence>
<feature type="binding site" evidence="10">
    <location>
        <position position="173"/>
    </location>
    <ligand>
        <name>substrate</name>
    </ligand>
</feature>
<accession>D5BF76</accession>
<keyword evidence="14" id="KW-1185">Reference proteome</keyword>
<dbReference type="CAZy" id="GH1">
    <property type="family name" value="Glycoside Hydrolase Family 1"/>
</dbReference>
<dbReference type="PANTHER" id="PTHR10353:SF36">
    <property type="entry name" value="LP05116P"/>
    <property type="match status" value="1"/>
</dbReference>
<dbReference type="Pfam" id="PF00232">
    <property type="entry name" value="Glyco_hydro_1"/>
    <property type="match status" value="1"/>
</dbReference>
<gene>
    <name evidence="13" type="ordered locus">ZPR_2651</name>
</gene>
<dbReference type="PRINTS" id="PR00131">
    <property type="entry name" value="GLHYDRLASE1"/>
</dbReference>
<dbReference type="InterPro" id="IPR001360">
    <property type="entry name" value="Glyco_hydro_1"/>
</dbReference>
<dbReference type="EMBL" id="CP001650">
    <property type="protein sequence ID" value="ADF52974.1"/>
    <property type="molecule type" value="Genomic_DNA"/>
</dbReference>
<comment type="catalytic activity">
    <reaction evidence="1 12">
        <text>Hydrolysis of terminal, non-reducing beta-D-glucosyl residues with release of beta-D-glucose.</text>
        <dbReference type="EC" id="3.2.1.21"/>
    </reaction>
</comment>
<comment type="similarity">
    <text evidence="2 12">Belongs to the glycosyl hydrolase 1 family.</text>
</comment>
<evidence type="ECO:0000256" key="8">
    <source>
        <dbReference type="ARBA" id="ARBA00023326"/>
    </source>
</evidence>
<dbReference type="GO" id="GO:0005829">
    <property type="term" value="C:cytosol"/>
    <property type="evidence" value="ECO:0007669"/>
    <property type="project" value="TreeGrafter"/>
</dbReference>
<evidence type="ECO:0000256" key="1">
    <source>
        <dbReference type="ARBA" id="ARBA00000448"/>
    </source>
</evidence>
<evidence type="ECO:0000256" key="7">
    <source>
        <dbReference type="ARBA" id="ARBA00023295"/>
    </source>
</evidence>
<keyword evidence="6" id="KW-0119">Carbohydrate metabolism</keyword>
<dbReference type="STRING" id="655815.ZPR_2651"/>
<feature type="active site" description="Nucleophile" evidence="9 11">
    <location>
        <position position="362"/>
    </location>
</feature>
<feature type="binding site" evidence="10">
    <location>
        <position position="408"/>
    </location>
    <ligand>
        <name>substrate</name>
    </ligand>
</feature>
<evidence type="ECO:0000256" key="10">
    <source>
        <dbReference type="PIRSR" id="PIRSR617736-2"/>
    </source>
</evidence>
<dbReference type="PANTHER" id="PTHR10353">
    <property type="entry name" value="GLYCOSYL HYDROLASE"/>
    <property type="match status" value="1"/>
</dbReference>
<name>D5BF76_ZUNPS</name>
<dbReference type="Gene3D" id="3.20.20.80">
    <property type="entry name" value="Glycosidases"/>
    <property type="match status" value="1"/>
</dbReference>
<dbReference type="KEGG" id="zpr:ZPR_2651"/>
<evidence type="ECO:0000256" key="3">
    <source>
        <dbReference type="ARBA" id="ARBA00012744"/>
    </source>
</evidence>